<evidence type="ECO:0000256" key="4">
    <source>
        <dbReference type="ARBA" id="ARBA00022801"/>
    </source>
</evidence>
<feature type="coiled-coil region" evidence="7">
    <location>
        <begin position="232"/>
        <end position="276"/>
    </location>
</feature>
<comment type="similarity">
    <text evidence="1 6">Belongs to the peptidase S14 family.</text>
</comment>
<dbReference type="GO" id="GO:0009368">
    <property type="term" value="C:endopeptidase Clp complex"/>
    <property type="evidence" value="ECO:0007669"/>
    <property type="project" value="TreeGrafter"/>
</dbReference>
<dbReference type="GO" id="GO:0004252">
    <property type="term" value="F:serine-type endopeptidase activity"/>
    <property type="evidence" value="ECO:0007669"/>
    <property type="project" value="InterPro"/>
</dbReference>
<keyword evidence="4" id="KW-0378">Hydrolase</keyword>
<evidence type="ECO:0000256" key="3">
    <source>
        <dbReference type="ARBA" id="ARBA00022670"/>
    </source>
</evidence>
<comment type="caution">
    <text evidence="8">The sequence shown here is derived from an EMBL/GenBank/DDBJ whole genome shotgun (WGS) entry which is preliminary data.</text>
</comment>
<sequence length="376" mass="41528">MNRPSKFFNYVPKSDGGATILLYGDVGPWGDIDSQRVVTELLALEGEYNSIDVRINSTGGDVFTGIAIFNALRQSKANIKIYVDGIAASIAGVIALCGKPLYMSQYARLMLHKVSGGAYGSAKELRETADLIENLEGSLAEMVAQRANLTKEEVHSRYFADGKDHWLTAKEALALGMIDGIHDLPEETDLDESSSTDDIYQVFNNRLEKTEAQEPSTMALLDEIKRIPSFANATEADIVTRLQNQAQKLEEKDKAITNLQERVAELEAKELEALLNTAVADGRITQEQKPTYLNLLKSDRANAEALLASLPKADAGAKQFHSAKQFTQPTGSGANKFQGKTWRELDKENLLAEYKKYDPEGFASLYKDEFGVDYQN</sequence>
<dbReference type="EMBL" id="LSDK01000002">
    <property type="protein sequence ID" value="KXB79033.1"/>
    <property type="molecule type" value="Genomic_DNA"/>
</dbReference>
<dbReference type="Proteomes" id="UP000070224">
    <property type="component" value="Unassembled WGS sequence"/>
</dbReference>
<dbReference type="RefSeq" id="WP_060934677.1">
    <property type="nucleotide sequence ID" value="NZ_KQ960407.1"/>
</dbReference>
<keyword evidence="7" id="KW-0175">Coiled coil</keyword>
<evidence type="ECO:0000313" key="9">
    <source>
        <dbReference type="Proteomes" id="UP000070224"/>
    </source>
</evidence>
<dbReference type="PRINTS" id="PR00127">
    <property type="entry name" value="CLPPROTEASEP"/>
</dbReference>
<dbReference type="NCBIfam" id="NF045542">
    <property type="entry name" value="Clp_rel_HeadMat"/>
    <property type="match status" value="1"/>
</dbReference>
<keyword evidence="2" id="KW-0963">Cytoplasm</keyword>
<evidence type="ECO:0000256" key="2">
    <source>
        <dbReference type="ARBA" id="ARBA00022490"/>
    </source>
</evidence>
<dbReference type="PANTHER" id="PTHR10381:SF70">
    <property type="entry name" value="ATP-DEPENDENT CLP PROTEASE PROTEOLYTIC SUBUNIT"/>
    <property type="match status" value="1"/>
</dbReference>
<dbReference type="GO" id="GO:0004176">
    <property type="term" value="F:ATP-dependent peptidase activity"/>
    <property type="evidence" value="ECO:0007669"/>
    <property type="project" value="InterPro"/>
</dbReference>
<dbReference type="Gene3D" id="3.90.226.10">
    <property type="entry name" value="2-enoyl-CoA Hydratase, Chain A, domain 1"/>
    <property type="match status" value="1"/>
</dbReference>
<organism evidence="8 9">
    <name type="scientific">Porphyromonas somerae</name>
    <dbReference type="NCBI Taxonomy" id="322095"/>
    <lineage>
        <taxon>Bacteria</taxon>
        <taxon>Pseudomonadati</taxon>
        <taxon>Bacteroidota</taxon>
        <taxon>Bacteroidia</taxon>
        <taxon>Bacteroidales</taxon>
        <taxon>Porphyromonadaceae</taxon>
        <taxon>Porphyromonas</taxon>
    </lineage>
</organism>
<dbReference type="STRING" id="322095.HMPREF3185_00010"/>
<dbReference type="CDD" id="cd07016">
    <property type="entry name" value="S14_ClpP_1"/>
    <property type="match status" value="1"/>
</dbReference>
<dbReference type="InterPro" id="IPR001907">
    <property type="entry name" value="ClpP"/>
</dbReference>
<dbReference type="InterPro" id="IPR029045">
    <property type="entry name" value="ClpP/crotonase-like_dom_sf"/>
</dbReference>
<proteinExistence type="inferred from homology"/>
<dbReference type="InterPro" id="IPR023562">
    <property type="entry name" value="ClpP/TepA"/>
</dbReference>
<dbReference type="PANTHER" id="PTHR10381">
    <property type="entry name" value="ATP-DEPENDENT CLP PROTEASE PROTEOLYTIC SUBUNIT"/>
    <property type="match status" value="1"/>
</dbReference>
<keyword evidence="5" id="KW-0720">Serine protease</keyword>
<dbReference type="Pfam" id="PF00574">
    <property type="entry name" value="CLP_protease"/>
    <property type="match status" value="1"/>
</dbReference>
<gene>
    <name evidence="8" type="ORF">HMPREF3185_00010</name>
</gene>
<dbReference type="GO" id="GO:0006515">
    <property type="term" value="P:protein quality control for misfolded or incompletely synthesized proteins"/>
    <property type="evidence" value="ECO:0007669"/>
    <property type="project" value="TreeGrafter"/>
</dbReference>
<feature type="coiled-coil region" evidence="7">
    <location>
        <begin position="125"/>
        <end position="152"/>
    </location>
</feature>
<dbReference type="SUPFAM" id="SSF52096">
    <property type="entry name" value="ClpP/crotonase"/>
    <property type="match status" value="1"/>
</dbReference>
<protein>
    <recommendedName>
        <fullName evidence="6">ATP-dependent Clp protease proteolytic subunit</fullName>
    </recommendedName>
</protein>
<reference evidence="9" key="1">
    <citation type="submission" date="2016-01" db="EMBL/GenBank/DDBJ databases">
        <authorList>
            <person name="Mitreva M."/>
            <person name="Pepin K.H."/>
            <person name="Mihindukulasuriya K.A."/>
            <person name="Fulton R."/>
            <person name="Fronick C."/>
            <person name="O'Laughlin M."/>
            <person name="Miner T."/>
            <person name="Herter B."/>
            <person name="Rosa B.A."/>
            <person name="Cordes M."/>
            <person name="Tomlinson C."/>
            <person name="Wollam A."/>
            <person name="Palsikar V.B."/>
            <person name="Mardis E.R."/>
            <person name="Wilson R.K."/>
        </authorList>
    </citation>
    <scope>NUCLEOTIDE SEQUENCE [LARGE SCALE GENOMIC DNA]</scope>
    <source>
        <strain evidence="9">KA00683</strain>
    </source>
</reference>
<dbReference type="PATRIC" id="fig|322095.3.peg.10"/>
<dbReference type="AlphaFoldDB" id="A0A134BGF5"/>
<evidence type="ECO:0000256" key="1">
    <source>
        <dbReference type="ARBA" id="ARBA00007039"/>
    </source>
</evidence>
<dbReference type="GO" id="GO:0051117">
    <property type="term" value="F:ATPase binding"/>
    <property type="evidence" value="ECO:0007669"/>
    <property type="project" value="TreeGrafter"/>
</dbReference>
<evidence type="ECO:0000313" key="8">
    <source>
        <dbReference type="EMBL" id="KXB79033.1"/>
    </source>
</evidence>
<accession>A0A134BGF5</accession>
<keyword evidence="3" id="KW-0645">Protease</keyword>
<name>A0A134BGF5_9PORP</name>
<evidence type="ECO:0000256" key="5">
    <source>
        <dbReference type="ARBA" id="ARBA00022825"/>
    </source>
</evidence>
<evidence type="ECO:0000256" key="6">
    <source>
        <dbReference type="RuleBase" id="RU003567"/>
    </source>
</evidence>
<evidence type="ECO:0000256" key="7">
    <source>
        <dbReference type="SAM" id="Coils"/>
    </source>
</evidence>
<keyword evidence="9" id="KW-1185">Reference proteome</keyword>
<dbReference type="OrthoDB" id="9806592at2"/>